<evidence type="ECO:0000313" key="3">
    <source>
        <dbReference type="Proteomes" id="UP001180531"/>
    </source>
</evidence>
<organism evidence="2 3">
    <name type="scientific">Streptomyces hesseae</name>
    <dbReference type="NCBI Taxonomy" id="3075519"/>
    <lineage>
        <taxon>Bacteria</taxon>
        <taxon>Bacillati</taxon>
        <taxon>Actinomycetota</taxon>
        <taxon>Actinomycetes</taxon>
        <taxon>Kitasatosporales</taxon>
        <taxon>Streptomycetaceae</taxon>
        <taxon>Streptomyces</taxon>
    </lineage>
</organism>
<comment type="caution">
    <text evidence="2">The sequence shown here is derived from an EMBL/GenBank/DDBJ whole genome shotgun (WGS) entry which is preliminary data.</text>
</comment>
<accession>A0ABU2SU95</accession>
<dbReference type="EMBL" id="JAVRFI010000020">
    <property type="protein sequence ID" value="MDT0452496.1"/>
    <property type="molecule type" value="Genomic_DNA"/>
</dbReference>
<keyword evidence="1" id="KW-1133">Transmembrane helix</keyword>
<keyword evidence="1" id="KW-0472">Membrane</keyword>
<evidence type="ECO:0000256" key="1">
    <source>
        <dbReference type="SAM" id="Phobius"/>
    </source>
</evidence>
<dbReference type="Proteomes" id="UP001180531">
    <property type="component" value="Unassembled WGS sequence"/>
</dbReference>
<reference evidence="2" key="1">
    <citation type="submission" date="2024-05" db="EMBL/GenBank/DDBJ databases">
        <title>30 novel species of actinomycetes from the DSMZ collection.</title>
        <authorList>
            <person name="Nouioui I."/>
        </authorList>
    </citation>
    <scope>NUCLEOTIDE SEQUENCE</scope>
    <source>
        <strain evidence="2">DSM 40473</strain>
    </source>
</reference>
<proteinExistence type="predicted"/>
<name>A0ABU2SU95_9ACTN</name>
<sequence length="84" mass="9404">MSGQDRREAEVRRLLDGPRPAVPAEVVARAAERGRRLVRRRRVARGVGWALLVLALVVFSVWAAVEEPWRPRPSGTAPPLWDGE</sequence>
<evidence type="ECO:0000313" key="2">
    <source>
        <dbReference type="EMBL" id="MDT0452496.1"/>
    </source>
</evidence>
<keyword evidence="1" id="KW-0812">Transmembrane</keyword>
<protein>
    <submittedName>
        <fullName evidence="2">Uncharacterized protein</fullName>
    </submittedName>
</protein>
<gene>
    <name evidence="2" type="ORF">RM609_25890</name>
</gene>
<dbReference type="RefSeq" id="WP_311613971.1">
    <property type="nucleotide sequence ID" value="NZ_JAVRFI010000020.1"/>
</dbReference>
<feature type="transmembrane region" description="Helical" evidence="1">
    <location>
        <begin position="43"/>
        <end position="65"/>
    </location>
</feature>
<keyword evidence="3" id="KW-1185">Reference proteome</keyword>